<dbReference type="PANTHER" id="PTHR28307">
    <property type="entry name" value="PROTEIN PAL1"/>
    <property type="match status" value="1"/>
</dbReference>
<comment type="caution">
    <text evidence="2">The sequence shown here is derived from an EMBL/GenBank/DDBJ whole genome shotgun (WGS) entry which is preliminary data.</text>
</comment>
<proteinExistence type="predicted"/>
<dbReference type="GO" id="GO:0005737">
    <property type="term" value="C:cytoplasm"/>
    <property type="evidence" value="ECO:0007669"/>
    <property type="project" value="TreeGrafter"/>
</dbReference>
<dbReference type="EMBL" id="JAVRQU010000010">
    <property type="protein sequence ID" value="KAK5698308.1"/>
    <property type="molecule type" value="Genomic_DNA"/>
</dbReference>
<dbReference type="AlphaFoldDB" id="A0AAN7W670"/>
<evidence type="ECO:0008006" key="4">
    <source>
        <dbReference type="Google" id="ProtNLM"/>
    </source>
</evidence>
<feature type="region of interest" description="Disordered" evidence="1">
    <location>
        <begin position="278"/>
        <end position="313"/>
    </location>
</feature>
<sequence>MTFNAGSKEAQAHLIDPLNAPEPSEETGLNAHYRSTFAPATPTPSTTGNTTSPRSSLSSKNPFRDTASPPTGTGKKTVHIAERPVESTSEDFPSYRAEAFSDYATAKPHRSPSAAKGPGSAQAPPPPAYSSEDATTGASSSSSRPRRRTSSLKERFPGDTSTRPLDVLRSDSKKAHRSPHLKKSHLPGPDVIDRLDPALGGLAYHHEGPYDAANLSKNAKYDKYSPVAALESSNREALKATPRENVVDSLRAHKPLDGVAGQPSGVPDQFGRTYRYEEGEDMADLPSGDAGYKRWPDKDYDDEDHKGQSNPTFALDRALKAHRIDDDGIEMGDRSHINKDYHRAERKGTLDTRDPIEIAGNDGKYAELEQANVRKDYEADVGRKNSVVGGLKKRIGSLRHRKDRDE</sequence>
<feature type="region of interest" description="Disordered" evidence="1">
    <location>
        <begin position="331"/>
        <end position="355"/>
    </location>
</feature>
<accession>A0AAN7W670</accession>
<organism evidence="2 3">
    <name type="scientific">Elasticomyces elasticus</name>
    <dbReference type="NCBI Taxonomy" id="574655"/>
    <lineage>
        <taxon>Eukaryota</taxon>
        <taxon>Fungi</taxon>
        <taxon>Dikarya</taxon>
        <taxon>Ascomycota</taxon>
        <taxon>Pezizomycotina</taxon>
        <taxon>Dothideomycetes</taxon>
        <taxon>Dothideomycetidae</taxon>
        <taxon>Mycosphaerellales</taxon>
        <taxon>Teratosphaeriaceae</taxon>
        <taxon>Elasticomyces</taxon>
    </lineage>
</organism>
<feature type="region of interest" description="Disordered" evidence="1">
    <location>
        <begin position="1"/>
        <end position="192"/>
    </location>
</feature>
<dbReference type="InterPro" id="IPR013226">
    <property type="entry name" value="Pal1"/>
</dbReference>
<feature type="compositionally biased region" description="Basic and acidic residues" evidence="1">
    <location>
        <begin position="291"/>
        <end position="307"/>
    </location>
</feature>
<name>A0AAN7W670_9PEZI</name>
<feature type="compositionally biased region" description="Low complexity" evidence="1">
    <location>
        <begin position="111"/>
        <end position="122"/>
    </location>
</feature>
<protein>
    <recommendedName>
        <fullName evidence="4">Pal1 cell morphology protein</fullName>
    </recommendedName>
</protein>
<dbReference type="Pfam" id="PF08316">
    <property type="entry name" value="Pal1"/>
    <property type="match status" value="1"/>
</dbReference>
<dbReference type="Proteomes" id="UP001310594">
    <property type="component" value="Unassembled WGS sequence"/>
</dbReference>
<evidence type="ECO:0000313" key="3">
    <source>
        <dbReference type="Proteomes" id="UP001310594"/>
    </source>
</evidence>
<dbReference type="PANTHER" id="PTHR28307:SF1">
    <property type="entry name" value="PAL1 CELL MORPHOLOGY PROTEIN"/>
    <property type="match status" value="1"/>
</dbReference>
<feature type="compositionally biased region" description="Basic residues" evidence="1">
    <location>
        <begin position="174"/>
        <end position="185"/>
    </location>
</feature>
<evidence type="ECO:0000313" key="2">
    <source>
        <dbReference type="EMBL" id="KAK5698308.1"/>
    </source>
</evidence>
<feature type="compositionally biased region" description="Low complexity" evidence="1">
    <location>
        <begin position="35"/>
        <end position="56"/>
    </location>
</feature>
<evidence type="ECO:0000256" key="1">
    <source>
        <dbReference type="SAM" id="MobiDB-lite"/>
    </source>
</evidence>
<reference evidence="2" key="1">
    <citation type="submission" date="2023-08" db="EMBL/GenBank/DDBJ databases">
        <title>Black Yeasts Isolated from many extreme environments.</title>
        <authorList>
            <person name="Coleine C."/>
            <person name="Stajich J.E."/>
            <person name="Selbmann L."/>
        </authorList>
    </citation>
    <scope>NUCLEOTIDE SEQUENCE</scope>
    <source>
        <strain evidence="2">CCFEE 5810</strain>
    </source>
</reference>
<gene>
    <name evidence="2" type="ORF">LTR97_007269</name>
</gene>